<dbReference type="Proteomes" id="UP000827721">
    <property type="component" value="Unassembled WGS sequence"/>
</dbReference>
<evidence type="ECO:0000313" key="4">
    <source>
        <dbReference type="Proteomes" id="UP000827721"/>
    </source>
</evidence>
<feature type="region of interest" description="Disordered" evidence="1">
    <location>
        <begin position="72"/>
        <end position="92"/>
    </location>
</feature>
<accession>A0ABQ8HT54</accession>
<dbReference type="InterPro" id="IPR056971">
    <property type="entry name" value="Znf-C2HC_3"/>
</dbReference>
<feature type="domain" description="C2HC zinc finger plants" evidence="2">
    <location>
        <begin position="191"/>
        <end position="236"/>
    </location>
</feature>
<dbReference type="PANTHER" id="PTHR35513">
    <property type="entry name" value="OS02G0158600 PROTEIN"/>
    <property type="match status" value="1"/>
</dbReference>
<evidence type="ECO:0000313" key="3">
    <source>
        <dbReference type="EMBL" id="KAH7567458.1"/>
    </source>
</evidence>
<sequence>MDIDMAIPAHTLADCHLRVPVETEVRGRPFFKGEPQEYDPKEYFGLIIEQKDINRSWKRTYIMTDDMDRTDTEMMESETATPPPQQPQQDQSNVVRELLTLARQLINQGKPSQALQAVVMAMRSKGGEEAVFQSLHRARELYKSRLQENTAVDQLAALFTECAIAEAQPLNVEPAPCNISNPSFALDADGTSILAETGRTQIVLDAFSDGSSFICLQCGGLVSNHRKDEHYAYWCCKI</sequence>
<name>A0ABQ8HT54_9ROSI</name>
<gene>
    <name evidence="3" type="ORF">JRO89_XS07G0076400</name>
</gene>
<dbReference type="PANTHER" id="PTHR35513:SF1">
    <property type="entry name" value="OS02G0158600 PROTEIN"/>
    <property type="match status" value="1"/>
</dbReference>
<protein>
    <recommendedName>
        <fullName evidence="2">C2HC zinc finger plants domain-containing protein</fullName>
    </recommendedName>
</protein>
<evidence type="ECO:0000256" key="1">
    <source>
        <dbReference type="SAM" id="MobiDB-lite"/>
    </source>
</evidence>
<organism evidence="3 4">
    <name type="scientific">Xanthoceras sorbifolium</name>
    <dbReference type="NCBI Taxonomy" id="99658"/>
    <lineage>
        <taxon>Eukaryota</taxon>
        <taxon>Viridiplantae</taxon>
        <taxon>Streptophyta</taxon>
        <taxon>Embryophyta</taxon>
        <taxon>Tracheophyta</taxon>
        <taxon>Spermatophyta</taxon>
        <taxon>Magnoliopsida</taxon>
        <taxon>eudicotyledons</taxon>
        <taxon>Gunneridae</taxon>
        <taxon>Pentapetalae</taxon>
        <taxon>rosids</taxon>
        <taxon>malvids</taxon>
        <taxon>Sapindales</taxon>
        <taxon>Sapindaceae</taxon>
        <taxon>Xanthoceroideae</taxon>
        <taxon>Xanthoceras</taxon>
    </lineage>
</organism>
<dbReference type="EMBL" id="JAFEMO010000007">
    <property type="protein sequence ID" value="KAH7567458.1"/>
    <property type="molecule type" value="Genomic_DNA"/>
</dbReference>
<comment type="caution">
    <text evidence="3">The sequence shown here is derived from an EMBL/GenBank/DDBJ whole genome shotgun (WGS) entry which is preliminary data.</text>
</comment>
<evidence type="ECO:0000259" key="2">
    <source>
        <dbReference type="Pfam" id="PF25017"/>
    </source>
</evidence>
<proteinExistence type="predicted"/>
<keyword evidence="4" id="KW-1185">Reference proteome</keyword>
<reference evidence="3 4" key="1">
    <citation type="submission" date="2021-02" db="EMBL/GenBank/DDBJ databases">
        <title>Plant Genome Project.</title>
        <authorList>
            <person name="Zhang R.-G."/>
        </authorList>
    </citation>
    <scope>NUCLEOTIDE SEQUENCE [LARGE SCALE GENOMIC DNA]</scope>
    <source>
        <tissue evidence="3">Leaves</tissue>
    </source>
</reference>
<dbReference type="Pfam" id="PF25017">
    <property type="entry name" value="zf-C2HC_3"/>
    <property type="match status" value="1"/>
</dbReference>